<evidence type="ECO:0000313" key="1">
    <source>
        <dbReference type="EMBL" id="EHH20317.1"/>
    </source>
</evidence>
<gene>
    <name evidence="1" type="ORF">EGK_03142</name>
</gene>
<name>G7N463_MACMU</name>
<dbReference type="Proteomes" id="UP000013456">
    <property type="component" value="Chromosome 10"/>
</dbReference>
<dbReference type="AlphaFoldDB" id="G7N463"/>
<reference evidence="1" key="1">
    <citation type="journal article" date="2011" name="Nat. Biotechnol.">
        <title>Genome sequencing and comparison of two nonhuman primate animal models, the cynomolgus and Chinese rhesus macaques.</title>
        <authorList>
            <person name="Yan G."/>
            <person name="Zhang G."/>
            <person name="Fang X."/>
            <person name="Zhang Y."/>
            <person name="Li C."/>
            <person name="Ling F."/>
            <person name="Cooper D.N."/>
            <person name="Li Q."/>
            <person name="Li Y."/>
            <person name="van Gool A.J."/>
            <person name="Du H."/>
            <person name="Chen J."/>
            <person name="Chen R."/>
            <person name="Zhang P."/>
            <person name="Huang Z."/>
            <person name="Thompson J.R."/>
            <person name="Meng Y."/>
            <person name="Bai Y."/>
            <person name="Wang J."/>
            <person name="Zhuo M."/>
            <person name="Wang T."/>
            <person name="Huang Y."/>
            <person name="Wei L."/>
            <person name="Li J."/>
            <person name="Wang Z."/>
            <person name="Hu H."/>
            <person name="Yang P."/>
            <person name="Le L."/>
            <person name="Stenson P.D."/>
            <person name="Li B."/>
            <person name="Liu X."/>
            <person name="Ball E.V."/>
            <person name="An N."/>
            <person name="Huang Q."/>
            <person name="Zhang Y."/>
            <person name="Fan W."/>
            <person name="Zhang X."/>
            <person name="Li Y."/>
            <person name="Wang W."/>
            <person name="Katze M.G."/>
            <person name="Su B."/>
            <person name="Nielsen R."/>
            <person name="Yang H."/>
            <person name="Wang J."/>
            <person name="Wang X."/>
            <person name="Wang J."/>
        </authorList>
    </citation>
    <scope>NUCLEOTIDE SEQUENCE [LARGE SCALE GENOMIC DNA]</scope>
    <source>
        <strain evidence="1">CR-5</strain>
    </source>
</reference>
<organism evidence="1">
    <name type="scientific">Macaca mulatta</name>
    <name type="common">Rhesus macaque</name>
    <dbReference type="NCBI Taxonomy" id="9544"/>
    <lineage>
        <taxon>Eukaryota</taxon>
        <taxon>Metazoa</taxon>
        <taxon>Chordata</taxon>
        <taxon>Craniata</taxon>
        <taxon>Vertebrata</taxon>
        <taxon>Euteleostomi</taxon>
        <taxon>Mammalia</taxon>
        <taxon>Eutheria</taxon>
        <taxon>Euarchontoglires</taxon>
        <taxon>Primates</taxon>
        <taxon>Haplorrhini</taxon>
        <taxon>Catarrhini</taxon>
        <taxon>Cercopithecidae</taxon>
        <taxon>Cercopithecinae</taxon>
        <taxon>Macaca</taxon>
    </lineage>
</organism>
<protein>
    <submittedName>
        <fullName evidence="1">Uncharacterized protein</fullName>
    </submittedName>
</protein>
<sequence length="113" mass="12699">MSSTLREACDTGNRLFKENGQLHILLGRQSLNQRGTQCMMGCPTHFMEEETEAQKIKLADFLWNFLWTSGGTSCQQSRLDCFTKRMQPCLPAGVSSALRREAHNQMKTPTAAS</sequence>
<proteinExistence type="predicted"/>
<dbReference type="EMBL" id="CM001262">
    <property type="protein sequence ID" value="EHH20317.1"/>
    <property type="molecule type" value="Genomic_DNA"/>
</dbReference>
<accession>G7N463</accession>